<dbReference type="SUPFAM" id="SSF88946">
    <property type="entry name" value="Sigma2 domain of RNA polymerase sigma factors"/>
    <property type="match status" value="1"/>
</dbReference>
<evidence type="ECO:0000313" key="8">
    <source>
        <dbReference type="EMBL" id="SHK52564.1"/>
    </source>
</evidence>
<dbReference type="AlphaFoldDB" id="A0A1M6T6M6"/>
<organism evidence="8 9">
    <name type="scientific">Xylanibacter ruminicola</name>
    <name type="common">Prevotella ruminicola</name>
    <dbReference type="NCBI Taxonomy" id="839"/>
    <lineage>
        <taxon>Bacteria</taxon>
        <taxon>Pseudomonadati</taxon>
        <taxon>Bacteroidota</taxon>
        <taxon>Bacteroidia</taxon>
        <taxon>Bacteroidales</taxon>
        <taxon>Prevotellaceae</taxon>
        <taxon>Xylanibacter</taxon>
    </lineage>
</organism>
<dbReference type="EMBL" id="FRBD01000005">
    <property type="protein sequence ID" value="SHK52564.1"/>
    <property type="molecule type" value="Genomic_DNA"/>
</dbReference>
<dbReference type="InterPro" id="IPR007627">
    <property type="entry name" value="RNA_pol_sigma70_r2"/>
</dbReference>
<dbReference type="Proteomes" id="UP000184130">
    <property type="component" value="Unassembled WGS sequence"/>
</dbReference>
<dbReference type="NCBIfam" id="TIGR02937">
    <property type="entry name" value="sigma70-ECF"/>
    <property type="match status" value="1"/>
</dbReference>
<evidence type="ECO:0000256" key="4">
    <source>
        <dbReference type="ARBA" id="ARBA00023125"/>
    </source>
</evidence>
<dbReference type="SUPFAM" id="SSF88659">
    <property type="entry name" value="Sigma3 and sigma4 domains of RNA polymerase sigma factors"/>
    <property type="match status" value="1"/>
</dbReference>
<keyword evidence="4" id="KW-0238">DNA-binding</keyword>
<dbReference type="InterPro" id="IPR013325">
    <property type="entry name" value="RNA_pol_sigma_r2"/>
</dbReference>
<comment type="similarity">
    <text evidence="1">Belongs to the sigma-70 factor family. ECF subfamily.</text>
</comment>
<keyword evidence="3" id="KW-0731">Sigma factor</keyword>
<dbReference type="Gene3D" id="1.10.10.10">
    <property type="entry name" value="Winged helix-like DNA-binding domain superfamily/Winged helix DNA-binding domain"/>
    <property type="match status" value="1"/>
</dbReference>
<sequence length="192" mass="22594">MSDEQLALSYIEGNNRAFDELLSRNQDRVFTYIMCIVKNEDLANDLFQETFLKVITKLQNRQYSDTGKLYCWITRIAHNVIIDYYRHQKNDKVVDGPKENDLSNIRSAAVLGDNRETELLNNQTMKDLVALMNMLPEQQRTVVYMRYFQNLSFKEIAEETQVSINTSLGRMRYALINMRKLSREYDINLGLE</sequence>
<dbReference type="InterPro" id="IPR013249">
    <property type="entry name" value="RNA_pol_sigma70_r4_t2"/>
</dbReference>
<feature type="domain" description="RNA polymerase sigma-70 region 2" evidence="6">
    <location>
        <begin position="21"/>
        <end position="89"/>
    </location>
</feature>
<dbReference type="GO" id="GO:0003677">
    <property type="term" value="F:DNA binding"/>
    <property type="evidence" value="ECO:0007669"/>
    <property type="project" value="UniProtKB-KW"/>
</dbReference>
<dbReference type="Pfam" id="PF04542">
    <property type="entry name" value="Sigma70_r2"/>
    <property type="match status" value="1"/>
</dbReference>
<keyword evidence="5" id="KW-0804">Transcription</keyword>
<evidence type="ECO:0000256" key="1">
    <source>
        <dbReference type="ARBA" id="ARBA00010641"/>
    </source>
</evidence>
<reference evidence="8 9" key="1">
    <citation type="submission" date="2016-11" db="EMBL/GenBank/DDBJ databases">
        <authorList>
            <person name="Jaros S."/>
            <person name="Januszkiewicz K."/>
            <person name="Wedrychowicz H."/>
        </authorList>
    </citation>
    <scope>NUCLEOTIDE SEQUENCE [LARGE SCALE GENOMIC DNA]</scope>
    <source>
        <strain evidence="8 9">KHT3</strain>
    </source>
</reference>
<proteinExistence type="inferred from homology"/>
<dbReference type="InterPro" id="IPR013324">
    <property type="entry name" value="RNA_pol_sigma_r3/r4-like"/>
</dbReference>
<evidence type="ECO:0000259" key="7">
    <source>
        <dbReference type="Pfam" id="PF08281"/>
    </source>
</evidence>
<dbReference type="InterPro" id="IPR036388">
    <property type="entry name" value="WH-like_DNA-bd_sf"/>
</dbReference>
<dbReference type="PANTHER" id="PTHR43133:SF8">
    <property type="entry name" value="RNA POLYMERASE SIGMA FACTOR HI_1459-RELATED"/>
    <property type="match status" value="1"/>
</dbReference>
<dbReference type="GO" id="GO:0016987">
    <property type="term" value="F:sigma factor activity"/>
    <property type="evidence" value="ECO:0007669"/>
    <property type="project" value="UniProtKB-KW"/>
</dbReference>
<dbReference type="Pfam" id="PF08281">
    <property type="entry name" value="Sigma70_r4_2"/>
    <property type="match status" value="1"/>
</dbReference>
<evidence type="ECO:0000256" key="5">
    <source>
        <dbReference type="ARBA" id="ARBA00023163"/>
    </source>
</evidence>
<protein>
    <submittedName>
        <fullName evidence="8">RNA polymerase sigma-70 factor, ECF subfamily</fullName>
    </submittedName>
</protein>
<keyword evidence="2" id="KW-0805">Transcription regulation</keyword>
<dbReference type="Gene3D" id="1.10.1740.10">
    <property type="match status" value="1"/>
</dbReference>
<gene>
    <name evidence="8" type="ORF">SAMN05216463_10538</name>
</gene>
<dbReference type="InterPro" id="IPR039425">
    <property type="entry name" value="RNA_pol_sigma-70-like"/>
</dbReference>
<accession>A0A1M6T6M6</accession>
<dbReference type="OrthoDB" id="9790423at2"/>
<dbReference type="PANTHER" id="PTHR43133">
    <property type="entry name" value="RNA POLYMERASE ECF-TYPE SIGMA FACTO"/>
    <property type="match status" value="1"/>
</dbReference>
<feature type="domain" description="RNA polymerase sigma factor 70 region 4 type 2" evidence="7">
    <location>
        <begin position="127"/>
        <end position="166"/>
    </location>
</feature>
<evidence type="ECO:0000313" key="9">
    <source>
        <dbReference type="Proteomes" id="UP000184130"/>
    </source>
</evidence>
<dbReference type="GO" id="GO:0006352">
    <property type="term" value="P:DNA-templated transcription initiation"/>
    <property type="evidence" value="ECO:0007669"/>
    <property type="project" value="InterPro"/>
</dbReference>
<evidence type="ECO:0000259" key="6">
    <source>
        <dbReference type="Pfam" id="PF04542"/>
    </source>
</evidence>
<evidence type="ECO:0000256" key="3">
    <source>
        <dbReference type="ARBA" id="ARBA00023082"/>
    </source>
</evidence>
<evidence type="ECO:0000256" key="2">
    <source>
        <dbReference type="ARBA" id="ARBA00023015"/>
    </source>
</evidence>
<dbReference type="InterPro" id="IPR014284">
    <property type="entry name" value="RNA_pol_sigma-70_dom"/>
</dbReference>
<name>A0A1M6T6M6_XYLRU</name>
<dbReference type="CDD" id="cd06171">
    <property type="entry name" value="Sigma70_r4"/>
    <property type="match status" value="1"/>
</dbReference>